<accession>A0ABQ5BYY0</accession>
<evidence type="ECO:0000313" key="2">
    <source>
        <dbReference type="EMBL" id="GJT20100.1"/>
    </source>
</evidence>
<reference evidence="2" key="1">
    <citation type="journal article" date="2022" name="Int. J. Mol. Sci.">
        <title>Draft Genome of Tanacetum Coccineum: Genomic Comparison of Closely Related Tanacetum-Family Plants.</title>
        <authorList>
            <person name="Yamashiro T."/>
            <person name="Shiraishi A."/>
            <person name="Nakayama K."/>
            <person name="Satake H."/>
        </authorList>
    </citation>
    <scope>NUCLEOTIDE SEQUENCE</scope>
</reference>
<evidence type="ECO:0000256" key="1">
    <source>
        <dbReference type="SAM" id="MobiDB-lite"/>
    </source>
</evidence>
<organism evidence="2 3">
    <name type="scientific">Tanacetum coccineum</name>
    <dbReference type="NCBI Taxonomy" id="301880"/>
    <lineage>
        <taxon>Eukaryota</taxon>
        <taxon>Viridiplantae</taxon>
        <taxon>Streptophyta</taxon>
        <taxon>Embryophyta</taxon>
        <taxon>Tracheophyta</taxon>
        <taxon>Spermatophyta</taxon>
        <taxon>Magnoliopsida</taxon>
        <taxon>eudicotyledons</taxon>
        <taxon>Gunneridae</taxon>
        <taxon>Pentapetalae</taxon>
        <taxon>asterids</taxon>
        <taxon>campanulids</taxon>
        <taxon>Asterales</taxon>
        <taxon>Asteraceae</taxon>
        <taxon>Asteroideae</taxon>
        <taxon>Anthemideae</taxon>
        <taxon>Anthemidinae</taxon>
        <taxon>Tanacetum</taxon>
    </lineage>
</organism>
<keyword evidence="3" id="KW-1185">Reference proteome</keyword>
<sequence>MSKGKDIITGLDAEVEVNTGEVEINTGSIKVNTSNIEINNGREKINTGNAPAVVQTVNITIPSPVKEEARLAEAKRLQAQMDEEIAKQVHLDEMVAKRVQEAEELTDEQAQRMAQVHEAAQYYTKEDWDNIRAKLEENAELVKDVLGKDMSSEDYAKRSKPMTQEQQRDYMSTFIKNQSTWKLDQLKKLTFEELKTEFEKLVKSIESFMPMGSEERVKRHGIQLEQETSKKQKIVVEDVPEETGDEPMKKIGKRKKQIARKGIHTDKTAKDEAEEDMEAIKKGDSSSGTDILVNPVPVDIKSPSIANWKIIKLGKKGVYQIVRENGTNKIYISFEAMLKDILRDDLTELYRHVMQRYGTIGPEDEYERVFWGDLKTMFDPPLSTGPVWNLLGQQKMLSWRYYDTCRAHCLNLESTYIYMLTERRYPLPANICQAMLDKKLQGDKRDEACYQLLKLIEKQAQNKYCTKALATPEQTATGKEISNPLIADSLLKTIRCDAEDEMLLKIKSQSMICLQINNKQIIIKEKLIDKEKVFRA</sequence>
<feature type="region of interest" description="Disordered" evidence="1">
    <location>
        <begin position="240"/>
        <end position="275"/>
    </location>
</feature>
<protein>
    <submittedName>
        <fullName evidence="2">Uncharacterized protein</fullName>
    </submittedName>
</protein>
<comment type="caution">
    <text evidence="2">The sequence shown here is derived from an EMBL/GenBank/DDBJ whole genome shotgun (WGS) entry which is preliminary data.</text>
</comment>
<name>A0ABQ5BYY0_9ASTR</name>
<evidence type="ECO:0000313" key="3">
    <source>
        <dbReference type="Proteomes" id="UP001151760"/>
    </source>
</evidence>
<dbReference type="Proteomes" id="UP001151760">
    <property type="component" value="Unassembled WGS sequence"/>
</dbReference>
<feature type="compositionally biased region" description="Basic residues" evidence="1">
    <location>
        <begin position="250"/>
        <end position="262"/>
    </location>
</feature>
<reference evidence="2" key="2">
    <citation type="submission" date="2022-01" db="EMBL/GenBank/DDBJ databases">
        <authorList>
            <person name="Yamashiro T."/>
            <person name="Shiraishi A."/>
            <person name="Satake H."/>
            <person name="Nakayama K."/>
        </authorList>
    </citation>
    <scope>NUCLEOTIDE SEQUENCE</scope>
</reference>
<dbReference type="EMBL" id="BQNB010013773">
    <property type="protein sequence ID" value="GJT20100.1"/>
    <property type="molecule type" value="Genomic_DNA"/>
</dbReference>
<gene>
    <name evidence="2" type="ORF">Tco_0878806</name>
</gene>
<proteinExistence type="predicted"/>